<dbReference type="AlphaFoldDB" id="A0A8X8B2C0"/>
<dbReference type="Proteomes" id="UP000886595">
    <property type="component" value="Unassembled WGS sequence"/>
</dbReference>
<dbReference type="OrthoDB" id="1708823at2759"/>
<dbReference type="EMBL" id="JAAMPC010000003">
    <property type="protein sequence ID" value="KAG2319237.1"/>
    <property type="molecule type" value="Genomic_DNA"/>
</dbReference>
<reference evidence="1 2" key="1">
    <citation type="submission" date="2020-02" db="EMBL/GenBank/DDBJ databases">
        <authorList>
            <person name="Ma Q."/>
            <person name="Huang Y."/>
            <person name="Song X."/>
            <person name="Pei D."/>
        </authorList>
    </citation>
    <scope>NUCLEOTIDE SEQUENCE [LARGE SCALE GENOMIC DNA]</scope>
    <source>
        <strain evidence="1">Sxm20200214</strain>
        <tissue evidence="1">Leaf</tissue>
    </source>
</reference>
<keyword evidence="2" id="KW-1185">Reference proteome</keyword>
<evidence type="ECO:0000313" key="1">
    <source>
        <dbReference type="EMBL" id="KAG2319237.1"/>
    </source>
</evidence>
<accession>A0A8X8B2C0</accession>
<comment type="caution">
    <text evidence="1">The sequence shown here is derived from an EMBL/GenBank/DDBJ whole genome shotgun (WGS) entry which is preliminary data.</text>
</comment>
<sequence>MILQEVLKAVSGKGDPVKNFYYDAQDGRGLSSAQQLRPLNTVPVQSYSDSLSAFHCNVNISWLCKLLFFRGCTFDDYV</sequence>
<protein>
    <submittedName>
        <fullName evidence="1">Uncharacterized protein</fullName>
    </submittedName>
</protein>
<name>A0A8X8B2C0_BRACI</name>
<organism evidence="1 2">
    <name type="scientific">Brassica carinata</name>
    <name type="common">Ethiopian mustard</name>
    <name type="synonym">Abyssinian cabbage</name>
    <dbReference type="NCBI Taxonomy" id="52824"/>
    <lineage>
        <taxon>Eukaryota</taxon>
        <taxon>Viridiplantae</taxon>
        <taxon>Streptophyta</taxon>
        <taxon>Embryophyta</taxon>
        <taxon>Tracheophyta</taxon>
        <taxon>Spermatophyta</taxon>
        <taxon>Magnoliopsida</taxon>
        <taxon>eudicotyledons</taxon>
        <taxon>Gunneridae</taxon>
        <taxon>Pentapetalae</taxon>
        <taxon>rosids</taxon>
        <taxon>malvids</taxon>
        <taxon>Brassicales</taxon>
        <taxon>Brassicaceae</taxon>
        <taxon>Brassiceae</taxon>
        <taxon>Brassica</taxon>
    </lineage>
</organism>
<proteinExistence type="predicted"/>
<gene>
    <name evidence="1" type="ORF">Bca52824_012450</name>
</gene>
<evidence type="ECO:0000313" key="2">
    <source>
        <dbReference type="Proteomes" id="UP000886595"/>
    </source>
</evidence>